<gene>
    <name evidence="2" type="ORF">HH304_05700</name>
</gene>
<proteinExistence type="predicted"/>
<feature type="domain" description="Beta-ketoacyl synthase-like N-terminal" evidence="1">
    <location>
        <begin position="43"/>
        <end position="169"/>
    </location>
</feature>
<evidence type="ECO:0000259" key="1">
    <source>
        <dbReference type="Pfam" id="PF13723"/>
    </source>
</evidence>
<dbReference type="Proteomes" id="UP000559010">
    <property type="component" value="Unassembled WGS sequence"/>
</dbReference>
<dbReference type="RefSeq" id="WP_169678856.1">
    <property type="nucleotide sequence ID" value="NZ_JABBNU010000003.1"/>
</dbReference>
<sequence>MKAFILASSAISPQNSFGLEKDLNVSINAEATYLKALEPKFRDYLDPKMARRMARIIKMGIVTASDSLSQAKIDKPDAICIGTGLGCLEDTKKFLDQIDDTNEGLLSPTSFIQSTHNTIAGQIALLLQCDSHNFTFANRGFSFENALEDGIMLLEEGVENVLVGGIDEVIADSLDILEITGCGGNIDNEDLPTIGEGSTMFILSSSDQGAIAQVSGVKSIFGNVTEQDLKDAIDNIHSNNGINRDQISSIVLGCGSSITKSDFYKNLIKDWSDKPIYDYKALSGDYFSSSAFGLHMVTEMIKNQRGIKRALINDKEAEEFENVLLISHSGEMYKSIFLISRS</sequence>
<dbReference type="SUPFAM" id="SSF53901">
    <property type="entry name" value="Thiolase-like"/>
    <property type="match status" value="1"/>
</dbReference>
<keyword evidence="3" id="KW-1185">Reference proteome</keyword>
<reference evidence="2 3" key="1">
    <citation type="submission" date="2020-04" db="EMBL/GenBank/DDBJ databases">
        <title>Flammeovirgaceae bacterium KN852 isolated from deep sea.</title>
        <authorList>
            <person name="Zhang D.-C."/>
        </authorList>
    </citation>
    <scope>NUCLEOTIDE SEQUENCE [LARGE SCALE GENOMIC DNA]</scope>
    <source>
        <strain evidence="2 3">KN852</strain>
    </source>
</reference>
<dbReference type="InterPro" id="IPR014030">
    <property type="entry name" value="Ketoacyl_synth_N"/>
</dbReference>
<dbReference type="AlphaFoldDB" id="A0A848IW20"/>
<name>A0A848IW20_9BACT</name>
<evidence type="ECO:0000313" key="2">
    <source>
        <dbReference type="EMBL" id="NMM47886.1"/>
    </source>
</evidence>
<comment type="caution">
    <text evidence="2">The sequence shown here is derived from an EMBL/GenBank/DDBJ whole genome shotgun (WGS) entry which is preliminary data.</text>
</comment>
<protein>
    <recommendedName>
        <fullName evidence="1">Beta-ketoacyl synthase-like N-terminal domain-containing protein</fullName>
    </recommendedName>
</protein>
<dbReference type="EMBL" id="JABBNU010000003">
    <property type="protein sequence ID" value="NMM47886.1"/>
    <property type="molecule type" value="Genomic_DNA"/>
</dbReference>
<organism evidence="2 3">
    <name type="scientific">Marinigracilibium pacificum</name>
    <dbReference type="NCBI Taxonomy" id="2729599"/>
    <lineage>
        <taxon>Bacteria</taxon>
        <taxon>Pseudomonadati</taxon>
        <taxon>Bacteroidota</taxon>
        <taxon>Cytophagia</taxon>
        <taxon>Cytophagales</taxon>
        <taxon>Flammeovirgaceae</taxon>
        <taxon>Marinigracilibium</taxon>
    </lineage>
</organism>
<dbReference type="Gene3D" id="3.40.47.10">
    <property type="match status" value="1"/>
</dbReference>
<dbReference type="InterPro" id="IPR016039">
    <property type="entry name" value="Thiolase-like"/>
</dbReference>
<dbReference type="GO" id="GO:0016746">
    <property type="term" value="F:acyltransferase activity"/>
    <property type="evidence" value="ECO:0007669"/>
    <property type="project" value="InterPro"/>
</dbReference>
<evidence type="ECO:0000313" key="3">
    <source>
        <dbReference type="Proteomes" id="UP000559010"/>
    </source>
</evidence>
<accession>A0A848IW20</accession>
<dbReference type="Pfam" id="PF13723">
    <property type="entry name" value="Ketoacyl-synt_2"/>
    <property type="match status" value="1"/>
</dbReference>